<reference evidence="1 2" key="1">
    <citation type="submission" date="2020-08" db="EMBL/GenBank/DDBJ databases">
        <title>Genome public.</title>
        <authorList>
            <person name="Liu C."/>
            <person name="Sun Q."/>
        </authorList>
    </citation>
    <scope>NUCLEOTIDE SEQUENCE [LARGE SCALE GENOMIC DNA]</scope>
    <source>
        <strain evidence="1 2">BX17</strain>
    </source>
</reference>
<protein>
    <submittedName>
        <fullName evidence="1">Uncharacterized protein</fullName>
    </submittedName>
</protein>
<dbReference type="RefSeq" id="WP_186901889.1">
    <property type="nucleotide sequence ID" value="NZ_JACOOT010000039.1"/>
</dbReference>
<dbReference type="EMBL" id="JACOOT010000039">
    <property type="protein sequence ID" value="MBC5652757.1"/>
    <property type="molecule type" value="Genomic_DNA"/>
</dbReference>
<evidence type="ECO:0000313" key="2">
    <source>
        <dbReference type="Proteomes" id="UP000652847"/>
    </source>
</evidence>
<evidence type="ECO:0000313" key="1">
    <source>
        <dbReference type="EMBL" id="MBC5652757.1"/>
    </source>
</evidence>
<organism evidence="1 2">
    <name type="scientific">Blautia segnis</name>
    <dbReference type="NCBI Taxonomy" id="2763030"/>
    <lineage>
        <taxon>Bacteria</taxon>
        <taxon>Bacillati</taxon>
        <taxon>Bacillota</taxon>
        <taxon>Clostridia</taxon>
        <taxon>Lachnospirales</taxon>
        <taxon>Lachnospiraceae</taxon>
        <taxon>Blautia</taxon>
    </lineage>
</organism>
<dbReference type="AlphaFoldDB" id="A0A8I0AJ22"/>
<gene>
    <name evidence="1" type="ORF">H8S54_17015</name>
</gene>
<sequence>MKENKKLETSNTEVVAEPPIQIIDNRREIDDLSDAELKELEKELEQYDKDMWRHLDCLQKYKHIGEEIPKDVPFTEYFGYIIRNFRNPKPRKEWTVRDYKVDAAKKARKMAAFTIKDHGYKEPLTDRQKRVVERIRNGTDFHVFNSMEEIRKRFK</sequence>
<comment type="caution">
    <text evidence="1">The sequence shown here is derived from an EMBL/GenBank/DDBJ whole genome shotgun (WGS) entry which is preliminary data.</text>
</comment>
<dbReference type="Proteomes" id="UP000652847">
    <property type="component" value="Unassembled WGS sequence"/>
</dbReference>
<keyword evidence="2" id="KW-1185">Reference proteome</keyword>
<name>A0A8I0AJ22_9FIRM</name>
<proteinExistence type="predicted"/>
<accession>A0A8I0AJ22</accession>